<sequence>MKQFFGKKSRSTLALVIMVSFALHIVAVVIFGTIKFVSAVLREETVFEAAPVAPPPQKEPEYTVNIQQRNESTPPPRPPAIVVNNPSELDIPALNIDVNVDSSSVFGRGGGGFGGSGITGMREMAMEFKLTDFGYTGKTEGTLEATLIDLKRDRSGDPINISRKGTIREFTDGSWNLGSLTRKFYTAENKLYGSYWMIPNGSADKAPKSFGVEGEIEPSGIVAFYEGTYTPPKDMQIRLCGMADDVLIVRLNSRIILDASWEPGYSDEGLDDSGPNLPGVPKNIRYGDWINLRAGETYDLKILLSEIPGGAFCCFLFYQEKDDEKLRVFSTKELTGKEKRILRDMGPAVADAL</sequence>
<keyword evidence="1" id="KW-0472">Membrane</keyword>
<dbReference type="InParanoid" id="A0A317ZDD3"/>
<accession>A0A317ZDD3</accession>
<proteinExistence type="predicted"/>
<dbReference type="RefSeq" id="WP_110131961.1">
    <property type="nucleotide sequence ID" value="NZ_QHJQ01000011.1"/>
</dbReference>
<protein>
    <recommendedName>
        <fullName evidence="4">PA14 domain-containing protein</fullName>
    </recommendedName>
</protein>
<keyword evidence="1" id="KW-1133">Transmembrane helix</keyword>
<keyword evidence="1" id="KW-0812">Transmembrane</keyword>
<name>A0A317ZDD3_9BACT</name>
<gene>
    <name evidence="2" type="ORF">DDZ13_13360</name>
</gene>
<keyword evidence="3" id="KW-1185">Reference proteome</keyword>
<evidence type="ECO:0008006" key="4">
    <source>
        <dbReference type="Google" id="ProtNLM"/>
    </source>
</evidence>
<organism evidence="2 3">
    <name type="scientific">Coraliomargarita sinensis</name>
    <dbReference type="NCBI Taxonomy" id="2174842"/>
    <lineage>
        <taxon>Bacteria</taxon>
        <taxon>Pseudomonadati</taxon>
        <taxon>Verrucomicrobiota</taxon>
        <taxon>Opitutia</taxon>
        <taxon>Puniceicoccales</taxon>
        <taxon>Coraliomargaritaceae</taxon>
        <taxon>Coraliomargarita</taxon>
    </lineage>
</organism>
<feature type="transmembrane region" description="Helical" evidence="1">
    <location>
        <begin position="12"/>
        <end position="34"/>
    </location>
</feature>
<evidence type="ECO:0000313" key="3">
    <source>
        <dbReference type="Proteomes" id="UP000247099"/>
    </source>
</evidence>
<reference evidence="2 3" key="1">
    <citation type="submission" date="2018-05" db="EMBL/GenBank/DDBJ databases">
        <title>Coraliomargarita sinensis sp. nov., isolated from a marine solar saltern.</title>
        <authorList>
            <person name="Zhou L.Y."/>
        </authorList>
    </citation>
    <scope>NUCLEOTIDE SEQUENCE [LARGE SCALE GENOMIC DNA]</scope>
    <source>
        <strain evidence="2 3">WN38</strain>
    </source>
</reference>
<dbReference type="SUPFAM" id="SSF56988">
    <property type="entry name" value="Anthrax protective antigen"/>
    <property type="match status" value="1"/>
</dbReference>
<dbReference type="EMBL" id="QHJQ01000011">
    <property type="protein sequence ID" value="PXA03206.1"/>
    <property type="molecule type" value="Genomic_DNA"/>
</dbReference>
<dbReference type="AlphaFoldDB" id="A0A317ZDD3"/>
<evidence type="ECO:0000313" key="2">
    <source>
        <dbReference type="EMBL" id="PXA03206.1"/>
    </source>
</evidence>
<comment type="caution">
    <text evidence="2">The sequence shown here is derived from an EMBL/GenBank/DDBJ whole genome shotgun (WGS) entry which is preliminary data.</text>
</comment>
<dbReference type="OrthoDB" id="184151at2"/>
<dbReference type="Proteomes" id="UP000247099">
    <property type="component" value="Unassembled WGS sequence"/>
</dbReference>
<evidence type="ECO:0000256" key="1">
    <source>
        <dbReference type="SAM" id="Phobius"/>
    </source>
</evidence>